<proteinExistence type="predicted"/>
<organism evidence="2 3">
    <name type="scientific">Puccinia sorghi</name>
    <dbReference type="NCBI Taxonomy" id="27349"/>
    <lineage>
        <taxon>Eukaryota</taxon>
        <taxon>Fungi</taxon>
        <taxon>Dikarya</taxon>
        <taxon>Basidiomycota</taxon>
        <taxon>Pucciniomycotina</taxon>
        <taxon>Pucciniomycetes</taxon>
        <taxon>Pucciniales</taxon>
        <taxon>Pucciniaceae</taxon>
        <taxon>Puccinia</taxon>
    </lineage>
</organism>
<feature type="transmembrane region" description="Helical" evidence="1">
    <location>
        <begin position="60"/>
        <end position="79"/>
    </location>
</feature>
<accession>A0A0L6V3V5</accession>
<keyword evidence="1" id="KW-0472">Membrane</keyword>
<reference evidence="2 3" key="1">
    <citation type="submission" date="2015-08" db="EMBL/GenBank/DDBJ databases">
        <title>Next Generation Sequencing and Analysis of the Genome of Puccinia sorghi L Schw, the Causal Agent of Maize Common Rust.</title>
        <authorList>
            <person name="Rochi L."/>
            <person name="Burguener G."/>
            <person name="Darino M."/>
            <person name="Turjanski A."/>
            <person name="Kreff E."/>
            <person name="Dieguez M.J."/>
            <person name="Sacco F."/>
        </authorList>
    </citation>
    <scope>NUCLEOTIDE SEQUENCE [LARGE SCALE GENOMIC DNA]</scope>
    <source>
        <strain evidence="2 3">RO10H11247</strain>
    </source>
</reference>
<dbReference type="AlphaFoldDB" id="A0A0L6V3V5"/>
<gene>
    <name evidence="2" type="ORF">VP01_2844g1</name>
</gene>
<dbReference type="Proteomes" id="UP000037035">
    <property type="component" value="Unassembled WGS sequence"/>
</dbReference>
<dbReference type="VEuPathDB" id="FungiDB:VP01_2844g1"/>
<comment type="caution">
    <text evidence="2">The sequence shown here is derived from an EMBL/GenBank/DDBJ whole genome shotgun (WGS) entry which is preliminary data.</text>
</comment>
<evidence type="ECO:0000256" key="1">
    <source>
        <dbReference type="SAM" id="Phobius"/>
    </source>
</evidence>
<keyword evidence="1" id="KW-1133">Transmembrane helix</keyword>
<name>A0A0L6V3V5_9BASI</name>
<feature type="transmembrane region" description="Helical" evidence="1">
    <location>
        <begin position="12"/>
        <end position="32"/>
    </location>
</feature>
<evidence type="ECO:0000313" key="3">
    <source>
        <dbReference type="Proteomes" id="UP000037035"/>
    </source>
</evidence>
<keyword evidence="1" id="KW-0812">Transmembrane</keyword>
<evidence type="ECO:0000313" key="2">
    <source>
        <dbReference type="EMBL" id="KNZ54820.1"/>
    </source>
</evidence>
<keyword evidence="3" id="KW-1185">Reference proteome</keyword>
<protein>
    <submittedName>
        <fullName evidence="2">Uncharacterized protein</fullName>
    </submittedName>
</protein>
<dbReference type="EMBL" id="LAVV01007773">
    <property type="protein sequence ID" value="KNZ54820.1"/>
    <property type="molecule type" value="Genomic_DNA"/>
</dbReference>
<sequence>MYICNKVMYFKSYLSFSLLICLKNTLFFMLLIKTDCYKLLNKLFYLHLPRRKKRGLAFRGYLVGFPSSTVCGCGFYFIFQLSHWSNIINCTARLVEIKAAELNQVIKTYEKVWFATKYLLFGRVVIYTLHDKQAFLQIKKSIKLNKSIKCYLITVLKSTIKIKYVPSSNSTLTLLPCMYICNKRVKIKMSHGGLWPNWELINTDALCTIKNSHVTTINKFVTYRKHGLTLDYTPVAHDEFPWLQMSKIIIKIDKCTSKSSFITARTLPATTTDTKGLDYYLRRASFIACLSLFKDHLQNHLPLPLDISTHLQIPSLTSESTVREFKLVLKDHRRAITSASE</sequence>